<feature type="region of interest" description="Disordered" evidence="1">
    <location>
        <begin position="37"/>
        <end position="94"/>
    </location>
</feature>
<accession>A0A8S2F636</accession>
<evidence type="ECO:0000313" key="4">
    <source>
        <dbReference type="Proteomes" id="UP000677228"/>
    </source>
</evidence>
<proteinExistence type="predicted"/>
<organism evidence="2 4">
    <name type="scientific">Didymodactylos carnosus</name>
    <dbReference type="NCBI Taxonomy" id="1234261"/>
    <lineage>
        <taxon>Eukaryota</taxon>
        <taxon>Metazoa</taxon>
        <taxon>Spiralia</taxon>
        <taxon>Gnathifera</taxon>
        <taxon>Rotifera</taxon>
        <taxon>Eurotatoria</taxon>
        <taxon>Bdelloidea</taxon>
        <taxon>Philodinida</taxon>
        <taxon>Philodinidae</taxon>
        <taxon>Didymodactylos</taxon>
    </lineage>
</organism>
<dbReference type="EMBL" id="CAJOBA010043219">
    <property type="protein sequence ID" value="CAF4146028.1"/>
    <property type="molecule type" value="Genomic_DNA"/>
</dbReference>
<evidence type="ECO:0000313" key="2">
    <source>
        <dbReference type="EMBL" id="CAF1334647.1"/>
    </source>
</evidence>
<feature type="non-terminal residue" evidence="2">
    <location>
        <position position="1"/>
    </location>
</feature>
<sequence length="94" mass="10189">MENPLKSCFNGTSVFTLLDAVFISARVGQVIIQRLGDNVKNDNKKQGSIRPESNKPSDSSNQTKQIPSPINANTTKQASSDDNAAQVVVQNRDT</sequence>
<dbReference type="Proteomes" id="UP000682733">
    <property type="component" value="Unassembled WGS sequence"/>
</dbReference>
<gene>
    <name evidence="2" type="ORF">OVA965_LOCUS30054</name>
    <name evidence="3" type="ORF">TMI583_LOCUS30849</name>
</gene>
<reference evidence="2" key="1">
    <citation type="submission" date="2021-02" db="EMBL/GenBank/DDBJ databases">
        <authorList>
            <person name="Nowell W R."/>
        </authorList>
    </citation>
    <scope>NUCLEOTIDE SEQUENCE</scope>
</reference>
<evidence type="ECO:0000256" key="1">
    <source>
        <dbReference type="SAM" id="MobiDB-lite"/>
    </source>
</evidence>
<dbReference type="Proteomes" id="UP000677228">
    <property type="component" value="Unassembled WGS sequence"/>
</dbReference>
<dbReference type="EMBL" id="CAJNOK010021594">
    <property type="protein sequence ID" value="CAF1334647.1"/>
    <property type="molecule type" value="Genomic_DNA"/>
</dbReference>
<name>A0A8S2F636_9BILA</name>
<comment type="caution">
    <text evidence="2">The sequence shown here is derived from an EMBL/GenBank/DDBJ whole genome shotgun (WGS) entry which is preliminary data.</text>
</comment>
<feature type="compositionally biased region" description="Polar residues" evidence="1">
    <location>
        <begin position="54"/>
        <end position="94"/>
    </location>
</feature>
<dbReference type="AlphaFoldDB" id="A0A8S2F636"/>
<protein>
    <submittedName>
        <fullName evidence="2">Uncharacterized protein</fullName>
    </submittedName>
</protein>
<evidence type="ECO:0000313" key="3">
    <source>
        <dbReference type="EMBL" id="CAF4146028.1"/>
    </source>
</evidence>